<keyword evidence="5" id="KW-0249">Electron transport</keyword>
<evidence type="ECO:0000256" key="1">
    <source>
        <dbReference type="ARBA" id="ARBA00004196"/>
    </source>
</evidence>
<dbReference type="SUPFAM" id="SSF48695">
    <property type="entry name" value="Multiheme cytochromes"/>
    <property type="match status" value="1"/>
</dbReference>
<protein>
    <recommendedName>
        <fullName evidence="8">Tetrahaem cytochrome domain-containing protein</fullName>
    </recommendedName>
</protein>
<keyword evidence="7" id="KW-0812">Transmembrane</keyword>
<feature type="transmembrane region" description="Helical" evidence="7">
    <location>
        <begin position="20"/>
        <end position="40"/>
    </location>
</feature>
<dbReference type="EMBL" id="LNQE01001870">
    <property type="protein sequence ID" value="KUG03742.1"/>
    <property type="molecule type" value="Genomic_DNA"/>
</dbReference>
<keyword evidence="7" id="KW-1133">Transmembrane helix</keyword>
<sequence>MENDTAKGNRGWKALFSKKVILAVLGIAVIIGVGTGAYLVKASDNPEFCSSCHLMQPYYDSYHDSVLLANQHAEADLVCHDCHESSIAIQAEEGIKFVTGNYQVPLEKREFSRDFCLECHDDFDSAVKTATKFEDSNPHDSHNGEMECNVCHNMHQTSRVMCADCHIFGWFDELDESWAD</sequence>
<evidence type="ECO:0000256" key="6">
    <source>
        <dbReference type="ARBA" id="ARBA00023004"/>
    </source>
</evidence>
<evidence type="ECO:0000256" key="3">
    <source>
        <dbReference type="ARBA" id="ARBA00022617"/>
    </source>
</evidence>
<name>A0A0W8E512_9ZZZZ</name>
<dbReference type="Gene3D" id="1.10.1130.10">
    <property type="entry name" value="Flavocytochrome C3, Chain A"/>
    <property type="match status" value="1"/>
</dbReference>
<dbReference type="Pfam" id="PF14537">
    <property type="entry name" value="Cytochrom_c3_2"/>
    <property type="match status" value="1"/>
</dbReference>
<dbReference type="GO" id="GO:0030313">
    <property type="term" value="C:cell envelope"/>
    <property type="evidence" value="ECO:0007669"/>
    <property type="project" value="UniProtKB-SubCell"/>
</dbReference>
<reference evidence="9" key="1">
    <citation type="journal article" date="2015" name="Proc. Natl. Acad. Sci. U.S.A.">
        <title>Networks of energetic and metabolic interactions define dynamics in microbial communities.</title>
        <authorList>
            <person name="Embree M."/>
            <person name="Liu J.K."/>
            <person name="Al-Bassam M.M."/>
            <person name="Zengler K."/>
        </authorList>
    </citation>
    <scope>NUCLEOTIDE SEQUENCE</scope>
</reference>
<evidence type="ECO:0000256" key="7">
    <source>
        <dbReference type="SAM" id="Phobius"/>
    </source>
</evidence>
<proteinExistence type="predicted"/>
<dbReference type="AlphaFoldDB" id="A0A0W8E512"/>
<dbReference type="InterPro" id="IPR012286">
    <property type="entry name" value="Tetrahaem_cytochrome"/>
</dbReference>
<gene>
    <name evidence="9" type="ORF">ASZ90_018885</name>
</gene>
<dbReference type="GO" id="GO:0046872">
    <property type="term" value="F:metal ion binding"/>
    <property type="evidence" value="ECO:0007669"/>
    <property type="project" value="UniProtKB-KW"/>
</dbReference>
<accession>A0A0W8E512</accession>
<keyword evidence="7" id="KW-0472">Membrane</keyword>
<keyword evidence="3" id="KW-0349">Heme</keyword>
<evidence type="ECO:0000256" key="5">
    <source>
        <dbReference type="ARBA" id="ARBA00022982"/>
    </source>
</evidence>
<feature type="domain" description="Tetrahaem cytochrome" evidence="8">
    <location>
        <begin position="72"/>
        <end position="166"/>
    </location>
</feature>
<evidence type="ECO:0000259" key="8">
    <source>
        <dbReference type="Pfam" id="PF14537"/>
    </source>
</evidence>
<organism evidence="9">
    <name type="scientific">hydrocarbon metagenome</name>
    <dbReference type="NCBI Taxonomy" id="938273"/>
    <lineage>
        <taxon>unclassified sequences</taxon>
        <taxon>metagenomes</taxon>
        <taxon>ecological metagenomes</taxon>
    </lineage>
</organism>
<evidence type="ECO:0000256" key="2">
    <source>
        <dbReference type="ARBA" id="ARBA00022448"/>
    </source>
</evidence>
<evidence type="ECO:0000256" key="4">
    <source>
        <dbReference type="ARBA" id="ARBA00022723"/>
    </source>
</evidence>
<keyword evidence="2" id="KW-0813">Transport</keyword>
<keyword evidence="6" id="KW-0408">Iron</keyword>
<keyword evidence="4" id="KW-0479">Metal-binding</keyword>
<comment type="caution">
    <text evidence="9">The sequence shown here is derived from an EMBL/GenBank/DDBJ whole genome shotgun (WGS) entry which is preliminary data.</text>
</comment>
<dbReference type="InterPro" id="IPR036280">
    <property type="entry name" value="Multihaem_cyt_sf"/>
</dbReference>
<comment type="subcellular location">
    <subcellularLocation>
        <location evidence="1">Cell envelope</location>
    </subcellularLocation>
</comment>
<evidence type="ECO:0000313" key="9">
    <source>
        <dbReference type="EMBL" id="KUG03742.1"/>
    </source>
</evidence>